<feature type="region of interest" description="Disordered" evidence="1">
    <location>
        <begin position="140"/>
        <end position="159"/>
    </location>
</feature>
<evidence type="ECO:0000256" key="1">
    <source>
        <dbReference type="SAM" id="MobiDB-lite"/>
    </source>
</evidence>
<proteinExistence type="predicted"/>
<gene>
    <name evidence="2" type="ORF">RU93_GL001528</name>
</gene>
<feature type="compositionally biased region" description="Acidic residues" evidence="1">
    <location>
        <begin position="142"/>
        <end position="159"/>
    </location>
</feature>
<dbReference type="AlphaFoldDB" id="A0A1L8QVK1"/>
<evidence type="ECO:0000313" key="2">
    <source>
        <dbReference type="EMBL" id="OJG11533.1"/>
    </source>
</evidence>
<comment type="caution">
    <text evidence="2">The sequence shown here is derived from an EMBL/GenBank/DDBJ whole genome shotgun (WGS) entry which is preliminary data.</text>
</comment>
<name>A0A1L8QVK1_9ENTE</name>
<dbReference type="EMBL" id="JXKD01000003">
    <property type="protein sequence ID" value="OJG11533.1"/>
    <property type="molecule type" value="Genomic_DNA"/>
</dbReference>
<organism evidence="2 3">
    <name type="scientific">Enterococcus aquimarinus</name>
    <dbReference type="NCBI Taxonomy" id="328396"/>
    <lineage>
        <taxon>Bacteria</taxon>
        <taxon>Bacillati</taxon>
        <taxon>Bacillota</taxon>
        <taxon>Bacilli</taxon>
        <taxon>Lactobacillales</taxon>
        <taxon>Enterococcaceae</taxon>
        <taxon>Enterococcus</taxon>
    </lineage>
</organism>
<dbReference type="Proteomes" id="UP000182149">
    <property type="component" value="Unassembled WGS sequence"/>
</dbReference>
<dbReference type="RefSeq" id="WP_143139412.1">
    <property type="nucleotide sequence ID" value="NZ_JBHSHF010000014.1"/>
</dbReference>
<reference evidence="2 3" key="1">
    <citation type="submission" date="2014-12" db="EMBL/GenBank/DDBJ databases">
        <title>Draft genome sequences of 29 type strains of Enterococci.</title>
        <authorList>
            <person name="Zhong Z."/>
            <person name="Sun Z."/>
            <person name="Liu W."/>
            <person name="Zhang W."/>
            <person name="Zhang H."/>
        </authorList>
    </citation>
    <scope>NUCLEOTIDE SEQUENCE [LARGE SCALE GENOMIC DNA]</scope>
    <source>
        <strain evidence="2 3">DSM 17690</strain>
    </source>
</reference>
<evidence type="ECO:0000313" key="3">
    <source>
        <dbReference type="Proteomes" id="UP000182149"/>
    </source>
</evidence>
<accession>A0A1L8QVK1</accession>
<sequence length="159" mass="18674">MKAQETRKGVWSMSKWFMVCEVEKIDLVKALRQLPIFSLPMQENVTADDEIYVYLKAPFDALMYQLRVTAINQAILPAIERKYYDNSYLNQQSQYCKVEVLEMFPPDLFTLDFLEKNGLTQLNDFAPLSEEVAYSIEYHEAEGEDDEEEEIDFPIDDIY</sequence>
<protein>
    <submittedName>
        <fullName evidence="2">Uncharacterized protein</fullName>
    </submittedName>
</protein>
<keyword evidence="3" id="KW-1185">Reference proteome</keyword>